<organism evidence="2 3">
    <name type="scientific">Niveispirillum lacus</name>
    <dbReference type="NCBI Taxonomy" id="1981099"/>
    <lineage>
        <taxon>Bacteria</taxon>
        <taxon>Pseudomonadati</taxon>
        <taxon>Pseudomonadota</taxon>
        <taxon>Alphaproteobacteria</taxon>
        <taxon>Rhodospirillales</taxon>
        <taxon>Azospirillaceae</taxon>
        <taxon>Niveispirillum</taxon>
    </lineage>
</organism>
<evidence type="ECO:0000313" key="2">
    <source>
        <dbReference type="EMBL" id="OYQ35016.1"/>
    </source>
</evidence>
<protein>
    <recommendedName>
        <fullName evidence="1">SnoaL-like domain-containing protein</fullName>
    </recommendedName>
</protein>
<dbReference type="InterPro" id="IPR032710">
    <property type="entry name" value="NTF2-like_dom_sf"/>
</dbReference>
<sequence length="146" mass="17318">MNGQVPVEQALAAYIRFYQELRPETVARLDRLVVPDVHFKDPFNDFRSRDRMKAVFTSMFDMLEQPRFIVRDHALSEQTAYLRWGFVFRRKGEPRPRTIEGMSEVRFDLAGQVSSHIDHWDAAEQFYEKLPVLGWVLRKIKAYMAH</sequence>
<gene>
    <name evidence="2" type="ORF">CHU95_09610</name>
</gene>
<keyword evidence="3" id="KW-1185">Reference proteome</keyword>
<feature type="domain" description="SnoaL-like" evidence="1">
    <location>
        <begin position="16"/>
        <end position="115"/>
    </location>
</feature>
<dbReference type="Pfam" id="PF12680">
    <property type="entry name" value="SnoaL_2"/>
    <property type="match status" value="1"/>
</dbReference>
<dbReference type="AlphaFoldDB" id="A0A255Z0M6"/>
<proteinExistence type="predicted"/>
<dbReference type="InterPro" id="IPR037401">
    <property type="entry name" value="SnoaL-like"/>
</dbReference>
<dbReference type="Proteomes" id="UP000216998">
    <property type="component" value="Unassembled WGS sequence"/>
</dbReference>
<reference evidence="2 3" key="1">
    <citation type="submission" date="2017-07" db="EMBL/GenBank/DDBJ databases">
        <title>Niveispirillum cyanobacteriorum sp. nov., isolated from cyanobacterial aggregates in a eutrophic lake.</title>
        <authorList>
            <person name="Cai H."/>
        </authorList>
    </citation>
    <scope>NUCLEOTIDE SEQUENCE [LARGE SCALE GENOMIC DNA]</scope>
    <source>
        <strain evidence="3">TH1-14</strain>
    </source>
</reference>
<evidence type="ECO:0000259" key="1">
    <source>
        <dbReference type="Pfam" id="PF12680"/>
    </source>
</evidence>
<evidence type="ECO:0000313" key="3">
    <source>
        <dbReference type="Proteomes" id="UP000216998"/>
    </source>
</evidence>
<accession>A0A255Z0M6</accession>
<dbReference type="OrthoDB" id="1115105at2"/>
<dbReference type="Gene3D" id="3.10.450.50">
    <property type="match status" value="1"/>
</dbReference>
<name>A0A255Z0M6_9PROT</name>
<comment type="caution">
    <text evidence="2">The sequence shown here is derived from an EMBL/GenBank/DDBJ whole genome shotgun (WGS) entry which is preliminary data.</text>
</comment>
<dbReference type="SUPFAM" id="SSF54427">
    <property type="entry name" value="NTF2-like"/>
    <property type="match status" value="1"/>
</dbReference>
<dbReference type="EMBL" id="NOXU01000027">
    <property type="protein sequence ID" value="OYQ35016.1"/>
    <property type="molecule type" value="Genomic_DNA"/>
</dbReference>